<dbReference type="KEGG" id="cvr:CHLNCDRAFT_140717"/>
<feature type="compositionally biased region" description="Low complexity" evidence="1">
    <location>
        <begin position="97"/>
        <end position="109"/>
    </location>
</feature>
<evidence type="ECO:0000313" key="2">
    <source>
        <dbReference type="EMBL" id="EFN58855.1"/>
    </source>
</evidence>
<dbReference type="PANTHER" id="PTHR35126">
    <property type="entry name" value="SLR0598 PROTEIN"/>
    <property type="match status" value="1"/>
</dbReference>
<organism evidence="3">
    <name type="scientific">Chlorella variabilis</name>
    <name type="common">Green alga</name>
    <dbReference type="NCBI Taxonomy" id="554065"/>
    <lineage>
        <taxon>Eukaryota</taxon>
        <taxon>Viridiplantae</taxon>
        <taxon>Chlorophyta</taxon>
        <taxon>core chlorophytes</taxon>
        <taxon>Trebouxiophyceae</taxon>
        <taxon>Chlorellales</taxon>
        <taxon>Chlorellaceae</taxon>
        <taxon>Chlorella clade</taxon>
        <taxon>Chlorella</taxon>
    </lineage>
</organism>
<dbReference type="OrthoDB" id="5234at2759"/>
<dbReference type="InterPro" id="IPR021420">
    <property type="entry name" value="DUF3067"/>
</dbReference>
<dbReference type="EMBL" id="GL433837">
    <property type="protein sequence ID" value="EFN58855.1"/>
    <property type="molecule type" value="Genomic_DNA"/>
</dbReference>
<feature type="region of interest" description="Disordered" evidence="1">
    <location>
        <begin position="55"/>
        <end position="81"/>
    </location>
</feature>
<name>E1Z618_CHLVA</name>
<protein>
    <submittedName>
        <fullName evidence="2">Uncharacterized protein</fullName>
    </submittedName>
</protein>
<dbReference type="AlphaFoldDB" id="E1Z618"/>
<dbReference type="Pfam" id="PF11267">
    <property type="entry name" value="DUF3067"/>
    <property type="match status" value="1"/>
</dbReference>
<gene>
    <name evidence="2" type="ORF">CHLNCDRAFT_140717</name>
</gene>
<dbReference type="Proteomes" id="UP000008141">
    <property type="component" value="Unassembled WGS sequence"/>
</dbReference>
<dbReference type="Gene3D" id="3.30.428.40">
    <property type="entry name" value="Protein of unknown function DUF3067"/>
    <property type="match status" value="1"/>
</dbReference>
<feature type="region of interest" description="Disordered" evidence="1">
    <location>
        <begin position="93"/>
        <end position="121"/>
    </location>
</feature>
<reference evidence="2 3" key="1">
    <citation type="journal article" date="2010" name="Plant Cell">
        <title>The Chlorella variabilis NC64A genome reveals adaptation to photosymbiosis, coevolution with viruses, and cryptic sex.</title>
        <authorList>
            <person name="Blanc G."/>
            <person name="Duncan G."/>
            <person name="Agarkova I."/>
            <person name="Borodovsky M."/>
            <person name="Gurnon J."/>
            <person name="Kuo A."/>
            <person name="Lindquist E."/>
            <person name="Lucas S."/>
            <person name="Pangilinan J."/>
            <person name="Polle J."/>
            <person name="Salamov A."/>
            <person name="Terry A."/>
            <person name="Yamada T."/>
            <person name="Dunigan D.D."/>
            <person name="Grigoriev I.V."/>
            <person name="Claverie J.M."/>
            <person name="Van Etten J.L."/>
        </authorList>
    </citation>
    <scope>NUCLEOTIDE SEQUENCE [LARGE SCALE GENOMIC DNA]</scope>
    <source>
        <strain evidence="2 3">NC64A</strain>
    </source>
</reference>
<accession>E1Z618</accession>
<evidence type="ECO:0000256" key="1">
    <source>
        <dbReference type="SAM" id="MobiDB-lite"/>
    </source>
</evidence>
<dbReference type="RefSeq" id="XP_005850957.1">
    <property type="nucleotide sequence ID" value="XM_005850895.1"/>
</dbReference>
<dbReference type="STRING" id="554065.E1Z618"/>
<dbReference type="InParanoid" id="E1Z618"/>
<keyword evidence="3" id="KW-1185">Reference proteome</keyword>
<feature type="compositionally biased region" description="Low complexity" evidence="1">
    <location>
        <begin position="1"/>
        <end position="22"/>
    </location>
</feature>
<dbReference type="GeneID" id="17357883"/>
<sequence>MQRSAASVAARGGACRQLARPPGGSGGRRQRAARRPPQAGLFDDLLNFESWAPRSSQAWRLGNNPNRREEKGGEGKIQEEDVDVLNQRLAEARQGGAAAPADAAPAAAAEDAEAAQPSFLQSTDEQVASALAGRIAEVASGGGGGGGEGGALTGPLLRDLVYGKWGKAYDLSFVRRDLPLGKTLICLNVMWTHLEQRSFPMSEEEYDEKLELMALYLNSWGQAERVESFLRQPARPRKGMPSKPIVGIAISIQASWGLALEDAVVDEFFSQGGA</sequence>
<evidence type="ECO:0000313" key="3">
    <source>
        <dbReference type="Proteomes" id="UP000008141"/>
    </source>
</evidence>
<dbReference type="PANTHER" id="PTHR35126:SF1">
    <property type="entry name" value="DUF3067 DOMAIN-CONTAINING PROTEIN"/>
    <property type="match status" value="1"/>
</dbReference>
<feature type="region of interest" description="Disordered" evidence="1">
    <location>
        <begin position="1"/>
        <end position="39"/>
    </location>
</feature>
<feature type="compositionally biased region" description="Basic and acidic residues" evidence="1">
    <location>
        <begin position="66"/>
        <end position="79"/>
    </location>
</feature>
<proteinExistence type="predicted"/>
<dbReference type="OMA" id="ISIQASW"/>
<dbReference type="eggNOG" id="ENOG502S85F">
    <property type="taxonomic scope" value="Eukaryota"/>
</dbReference>